<dbReference type="InterPro" id="IPR019517">
    <property type="entry name" value="Integrin-bd_ICAP-1"/>
</dbReference>
<evidence type="ECO:0000256" key="1">
    <source>
        <dbReference type="SAM" id="MobiDB-lite"/>
    </source>
</evidence>
<organism evidence="2 3">
    <name type="scientific">Branchiostoma belcheri</name>
    <name type="common">Amphioxus</name>
    <dbReference type="NCBI Taxonomy" id="7741"/>
    <lineage>
        <taxon>Eukaryota</taxon>
        <taxon>Metazoa</taxon>
        <taxon>Chordata</taxon>
        <taxon>Cephalochordata</taxon>
        <taxon>Leptocardii</taxon>
        <taxon>Amphioxiformes</taxon>
        <taxon>Branchiostomatidae</taxon>
        <taxon>Branchiostoma</taxon>
    </lineage>
</organism>
<evidence type="ECO:0000313" key="2">
    <source>
        <dbReference type="Proteomes" id="UP000515135"/>
    </source>
</evidence>
<dbReference type="SUPFAM" id="SSF50729">
    <property type="entry name" value="PH domain-like"/>
    <property type="match status" value="1"/>
</dbReference>
<feature type="compositionally biased region" description="Low complexity" evidence="1">
    <location>
        <begin position="16"/>
        <end position="42"/>
    </location>
</feature>
<gene>
    <name evidence="3" type="primary">LOC109480770</name>
</gene>
<dbReference type="GO" id="GO:0005178">
    <property type="term" value="F:integrin binding"/>
    <property type="evidence" value="ECO:0007669"/>
    <property type="project" value="TreeGrafter"/>
</dbReference>
<dbReference type="CDD" id="cd13163">
    <property type="entry name" value="PTB_ICAP1"/>
    <property type="match status" value="1"/>
</dbReference>
<accession>A0A6P4ZP73</accession>
<proteinExistence type="predicted"/>
<dbReference type="RefSeq" id="XP_019638628.1">
    <property type="nucleotide sequence ID" value="XM_019783069.1"/>
</dbReference>
<dbReference type="GeneID" id="109480770"/>
<dbReference type="KEGG" id="bbel:109480770"/>
<feature type="compositionally biased region" description="Basic residues" evidence="1">
    <location>
        <begin position="1"/>
        <end position="10"/>
    </location>
</feature>
<feature type="region of interest" description="Disordered" evidence="1">
    <location>
        <begin position="1"/>
        <end position="52"/>
    </location>
</feature>
<dbReference type="OrthoDB" id="10060702at2759"/>
<dbReference type="GO" id="GO:0051895">
    <property type="term" value="P:negative regulation of focal adhesion assembly"/>
    <property type="evidence" value="ECO:0007669"/>
    <property type="project" value="TreeGrafter"/>
</dbReference>
<dbReference type="GO" id="GO:0001726">
    <property type="term" value="C:ruffle"/>
    <property type="evidence" value="ECO:0007669"/>
    <property type="project" value="TreeGrafter"/>
</dbReference>
<dbReference type="AlphaFoldDB" id="A0A6P4ZP73"/>
<dbReference type="GO" id="GO:0030027">
    <property type="term" value="C:lamellipodium"/>
    <property type="evidence" value="ECO:0007669"/>
    <property type="project" value="TreeGrafter"/>
</dbReference>
<dbReference type="Pfam" id="PF10480">
    <property type="entry name" value="ICAP-1_inte_bdg"/>
    <property type="match status" value="1"/>
</dbReference>
<dbReference type="Gene3D" id="6.20.360.10">
    <property type="match status" value="1"/>
</dbReference>
<dbReference type="GO" id="GO:0005856">
    <property type="term" value="C:cytoskeleton"/>
    <property type="evidence" value="ECO:0007669"/>
    <property type="project" value="TreeGrafter"/>
</dbReference>
<dbReference type="PANTHER" id="PTHR32055:SF1">
    <property type="entry name" value="INTEGRIN BETA-1-BINDING PROTEIN 1"/>
    <property type="match status" value="1"/>
</dbReference>
<sequence length="198" mass="21700">MFRNKKKKSKKEGDNSLSSKNSSSGKASSSSSGQWSRSSGTGFEPSSESQRSSGVSAVLGGVAEFKVKLLAVLDNLEDLDNQGAIGMINTIDLNQQYRRIPFIAKDDSQVILVLFKYGIKVMEVNSPVVLYRHPLYSIQRVVCYDDGLGKQVVAIKVGQPRKTKYGLLAFQCNSQDQATEICRTLATIIEVITTPDRS</sequence>
<dbReference type="GO" id="GO:1900025">
    <property type="term" value="P:negative regulation of substrate adhesion-dependent cell spreading"/>
    <property type="evidence" value="ECO:0007669"/>
    <property type="project" value="TreeGrafter"/>
</dbReference>
<dbReference type="GO" id="GO:0071944">
    <property type="term" value="C:cell periphery"/>
    <property type="evidence" value="ECO:0007669"/>
    <property type="project" value="TreeGrafter"/>
</dbReference>
<reference evidence="3" key="1">
    <citation type="submission" date="2025-08" db="UniProtKB">
        <authorList>
            <consortium name="RefSeq"/>
        </authorList>
    </citation>
    <scope>IDENTIFICATION</scope>
    <source>
        <tissue evidence="3">Gonad</tissue>
    </source>
</reference>
<keyword evidence="2" id="KW-1185">Reference proteome</keyword>
<evidence type="ECO:0000313" key="3">
    <source>
        <dbReference type="RefSeq" id="XP_019638628.1"/>
    </source>
</evidence>
<dbReference type="Proteomes" id="UP000515135">
    <property type="component" value="Unplaced"/>
</dbReference>
<protein>
    <submittedName>
        <fullName evidence="3">Integrin beta-1-binding protein 1-like</fullName>
    </submittedName>
</protein>
<name>A0A6P4ZP73_BRABE</name>
<dbReference type="PANTHER" id="PTHR32055">
    <property type="entry name" value="INTEGRIN BETA-1-BINDING PROTEIN 1"/>
    <property type="match status" value="1"/>
</dbReference>